<dbReference type="Proteomes" id="UP000820818">
    <property type="component" value="Linkage Group LG5"/>
</dbReference>
<sequence length="64" mass="7298">MMGEKTKDNGTVRSSLATAAKTTKVYSLFIVGLVIISAHIDDRREKSKRNVTCRVERPFHRYTN</sequence>
<keyword evidence="1" id="KW-1133">Transmembrane helix</keyword>
<gene>
    <name evidence="2" type="ORF">GHT06_015780</name>
</gene>
<dbReference type="EMBL" id="WJBH02000005">
    <property type="protein sequence ID" value="KAI9558991.1"/>
    <property type="molecule type" value="Genomic_DNA"/>
</dbReference>
<proteinExistence type="predicted"/>
<comment type="caution">
    <text evidence="2">The sequence shown here is derived from an EMBL/GenBank/DDBJ whole genome shotgun (WGS) entry which is preliminary data.</text>
</comment>
<keyword evidence="1" id="KW-0812">Transmembrane</keyword>
<keyword evidence="3" id="KW-1185">Reference proteome</keyword>
<accession>A0AAD5PT61</accession>
<evidence type="ECO:0000313" key="3">
    <source>
        <dbReference type="Proteomes" id="UP000820818"/>
    </source>
</evidence>
<keyword evidence="1" id="KW-0472">Membrane</keyword>
<reference evidence="2 3" key="1">
    <citation type="submission" date="2022-05" db="EMBL/GenBank/DDBJ databases">
        <title>A multi-omics perspective on studying reproductive biology in Daphnia sinensis.</title>
        <authorList>
            <person name="Jia J."/>
        </authorList>
    </citation>
    <scope>NUCLEOTIDE SEQUENCE [LARGE SCALE GENOMIC DNA]</scope>
    <source>
        <strain evidence="2 3">WSL</strain>
    </source>
</reference>
<dbReference type="AlphaFoldDB" id="A0AAD5PT61"/>
<organism evidence="2 3">
    <name type="scientific">Daphnia sinensis</name>
    <dbReference type="NCBI Taxonomy" id="1820382"/>
    <lineage>
        <taxon>Eukaryota</taxon>
        <taxon>Metazoa</taxon>
        <taxon>Ecdysozoa</taxon>
        <taxon>Arthropoda</taxon>
        <taxon>Crustacea</taxon>
        <taxon>Branchiopoda</taxon>
        <taxon>Diplostraca</taxon>
        <taxon>Cladocera</taxon>
        <taxon>Anomopoda</taxon>
        <taxon>Daphniidae</taxon>
        <taxon>Daphnia</taxon>
        <taxon>Daphnia similis group</taxon>
    </lineage>
</organism>
<evidence type="ECO:0000313" key="2">
    <source>
        <dbReference type="EMBL" id="KAI9558991.1"/>
    </source>
</evidence>
<evidence type="ECO:0000256" key="1">
    <source>
        <dbReference type="SAM" id="Phobius"/>
    </source>
</evidence>
<name>A0AAD5PT61_9CRUS</name>
<protein>
    <recommendedName>
        <fullName evidence="4">Transmembrane protein</fullName>
    </recommendedName>
</protein>
<evidence type="ECO:0008006" key="4">
    <source>
        <dbReference type="Google" id="ProtNLM"/>
    </source>
</evidence>
<feature type="transmembrane region" description="Helical" evidence="1">
    <location>
        <begin position="23"/>
        <end position="40"/>
    </location>
</feature>